<feature type="transmembrane region" description="Helical" evidence="1">
    <location>
        <begin position="55"/>
        <end position="75"/>
    </location>
</feature>
<dbReference type="Proteomes" id="UP001464891">
    <property type="component" value="Unassembled WGS sequence"/>
</dbReference>
<dbReference type="Pfam" id="PF13239">
    <property type="entry name" value="2TM"/>
    <property type="match status" value="1"/>
</dbReference>
<name>A0ABV0J4R4_9CYAN</name>
<dbReference type="EMBL" id="JAMPKM010000003">
    <property type="protein sequence ID" value="MEP0816766.1"/>
    <property type="molecule type" value="Genomic_DNA"/>
</dbReference>
<sequence>MPPRWPRQPDRRDPAYRRLDDRMNFAMHVAVFGATNSGMWFVRTLEAATWPWSKWVTGAWAVGLLVHLIYIAAIADYSGYNPQFSAGTPADSKKTSAKSTKP</sequence>
<evidence type="ECO:0000259" key="2">
    <source>
        <dbReference type="Pfam" id="PF13239"/>
    </source>
</evidence>
<feature type="transmembrane region" description="Helical" evidence="1">
    <location>
        <begin position="25"/>
        <end position="43"/>
    </location>
</feature>
<comment type="caution">
    <text evidence="3">The sequence shown here is derived from an EMBL/GenBank/DDBJ whole genome shotgun (WGS) entry which is preliminary data.</text>
</comment>
<evidence type="ECO:0000256" key="1">
    <source>
        <dbReference type="SAM" id="Phobius"/>
    </source>
</evidence>
<evidence type="ECO:0000313" key="4">
    <source>
        <dbReference type="Proteomes" id="UP001464891"/>
    </source>
</evidence>
<keyword evidence="1" id="KW-0812">Transmembrane</keyword>
<keyword evidence="1" id="KW-0472">Membrane</keyword>
<feature type="domain" description="2TM" evidence="2">
    <location>
        <begin position="15"/>
        <end position="71"/>
    </location>
</feature>
<reference evidence="3 4" key="1">
    <citation type="submission" date="2022-04" db="EMBL/GenBank/DDBJ databases">
        <title>Positive selection, recombination, and allopatry shape intraspecific diversity of widespread and dominant cyanobacteria.</title>
        <authorList>
            <person name="Wei J."/>
            <person name="Shu W."/>
            <person name="Hu C."/>
        </authorList>
    </citation>
    <scope>NUCLEOTIDE SEQUENCE [LARGE SCALE GENOMIC DNA]</scope>
    <source>
        <strain evidence="3 4">GB2-A4</strain>
    </source>
</reference>
<protein>
    <submittedName>
        <fullName evidence="3">2TM domain-containing protein</fullName>
    </submittedName>
</protein>
<accession>A0ABV0J4R4</accession>
<gene>
    <name evidence="3" type="ORF">NC998_06630</name>
</gene>
<keyword evidence="4" id="KW-1185">Reference proteome</keyword>
<organism evidence="3 4">
    <name type="scientific">Trichocoleus desertorum GB2-A4</name>
    <dbReference type="NCBI Taxonomy" id="2933944"/>
    <lineage>
        <taxon>Bacteria</taxon>
        <taxon>Bacillati</taxon>
        <taxon>Cyanobacteriota</taxon>
        <taxon>Cyanophyceae</taxon>
        <taxon>Leptolyngbyales</taxon>
        <taxon>Trichocoleusaceae</taxon>
        <taxon>Trichocoleus</taxon>
    </lineage>
</organism>
<dbReference type="RefSeq" id="WP_190438798.1">
    <property type="nucleotide sequence ID" value="NZ_JAMPKM010000003.1"/>
</dbReference>
<keyword evidence="1" id="KW-1133">Transmembrane helix</keyword>
<evidence type="ECO:0000313" key="3">
    <source>
        <dbReference type="EMBL" id="MEP0816766.1"/>
    </source>
</evidence>
<proteinExistence type="predicted"/>
<dbReference type="InterPro" id="IPR025698">
    <property type="entry name" value="2TM_dom"/>
</dbReference>